<protein>
    <submittedName>
        <fullName evidence="1">Uncharacterized protein</fullName>
    </submittedName>
</protein>
<evidence type="ECO:0000313" key="1">
    <source>
        <dbReference type="EMBL" id="KAJ1145475.1"/>
    </source>
</evidence>
<reference evidence="1" key="1">
    <citation type="journal article" date="2022" name="bioRxiv">
        <title>Sequencing and chromosome-scale assembly of the giantPleurodeles waltlgenome.</title>
        <authorList>
            <person name="Brown T."/>
            <person name="Elewa A."/>
            <person name="Iarovenko S."/>
            <person name="Subramanian E."/>
            <person name="Araus A.J."/>
            <person name="Petzold A."/>
            <person name="Susuki M."/>
            <person name="Suzuki K.-i.T."/>
            <person name="Hayashi T."/>
            <person name="Toyoda A."/>
            <person name="Oliveira C."/>
            <person name="Osipova E."/>
            <person name="Leigh N.D."/>
            <person name="Simon A."/>
            <person name="Yun M.H."/>
        </authorList>
    </citation>
    <scope>NUCLEOTIDE SEQUENCE</scope>
    <source>
        <strain evidence="1">20211129_DDA</strain>
        <tissue evidence="1">Liver</tissue>
    </source>
</reference>
<name>A0AAV7R4D2_PLEWA</name>
<sequence length="95" mass="11068">MRKEERLTVDDFLFPSSAQKGDCHLTRYRRDAAGGRIHRVAHPWPGHIGCYKDPRKNRPPDLLAPWIWTLLFWRQCKLRAAVKVVAVGCSWAAEW</sequence>
<accession>A0AAV7R4D2</accession>
<dbReference type="AlphaFoldDB" id="A0AAV7R4D2"/>
<proteinExistence type="predicted"/>
<dbReference type="Proteomes" id="UP001066276">
    <property type="component" value="Chromosome 6"/>
</dbReference>
<dbReference type="EMBL" id="JANPWB010000010">
    <property type="protein sequence ID" value="KAJ1145475.1"/>
    <property type="molecule type" value="Genomic_DNA"/>
</dbReference>
<keyword evidence="2" id="KW-1185">Reference proteome</keyword>
<comment type="caution">
    <text evidence="1">The sequence shown here is derived from an EMBL/GenBank/DDBJ whole genome shotgun (WGS) entry which is preliminary data.</text>
</comment>
<organism evidence="1 2">
    <name type="scientific">Pleurodeles waltl</name>
    <name type="common">Iberian ribbed newt</name>
    <dbReference type="NCBI Taxonomy" id="8319"/>
    <lineage>
        <taxon>Eukaryota</taxon>
        <taxon>Metazoa</taxon>
        <taxon>Chordata</taxon>
        <taxon>Craniata</taxon>
        <taxon>Vertebrata</taxon>
        <taxon>Euteleostomi</taxon>
        <taxon>Amphibia</taxon>
        <taxon>Batrachia</taxon>
        <taxon>Caudata</taxon>
        <taxon>Salamandroidea</taxon>
        <taxon>Salamandridae</taxon>
        <taxon>Pleurodelinae</taxon>
        <taxon>Pleurodeles</taxon>
    </lineage>
</organism>
<evidence type="ECO:0000313" key="2">
    <source>
        <dbReference type="Proteomes" id="UP001066276"/>
    </source>
</evidence>
<gene>
    <name evidence="1" type="ORF">NDU88_011761</name>
</gene>